<name>A0A2Z7D0F7_9LAMI</name>
<proteinExistence type="predicted"/>
<feature type="compositionally biased region" description="Low complexity" evidence="1">
    <location>
        <begin position="281"/>
        <end position="292"/>
    </location>
</feature>
<evidence type="ECO:0000313" key="2">
    <source>
        <dbReference type="EMBL" id="KZV50484.1"/>
    </source>
</evidence>
<evidence type="ECO:0000256" key="1">
    <source>
        <dbReference type="SAM" id="MobiDB-lite"/>
    </source>
</evidence>
<dbReference type="EMBL" id="KQ992396">
    <property type="protein sequence ID" value="KZV50484.1"/>
    <property type="molecule type" value="Genomic_DNA"/>
</dbReference>
<feature type="compositionally biased region" description="Basic residues" evidence="1">
    <location>
        <begin position="90"/>
        <end position="104"/>
    </location>
</feature>
<accession>A0A2Z7D0F7</accession>
<protein>
    <submittedName>
        <fullName evidence="2">Uncharacterized protein</fullName>
    </submittedName>
</protein>
<feature type="compositionally biased region" description="Gly residues" evidence="1">
    <location>
        <begin position="266"/>
        <end position="280"/>
    </location>
</feature>
<organism evidence="2 3">
    <name type="scientific">Dorcoceras hygrometricum</name>
    <dbReference type="NCBI Taxonomy" id="472368"/>
    <lineage>
        <taxon>Eukaryota</taxon>
        <taxon>Viridiplantae</taxon>
        <taxon>Streptophyta</taxon>
        <taxon>Embryophyta</taxon>
        <taxon>Tracheophyta</taxon>
        <taxon>Spermatophyta</taxon>
        <taxon>Magnoliopsida</taxon>
        <taxon>eudicotyledons</taxon>
        <taxon>Gunneridae</taxon>
        <taxon>Pentapetalae</taxon>
        <taxon>asterids</taxon>
        <taxon>lamiids</taxon>
        <taxon>Lamiales</taxon>
        <taxon>Gesneriaceae</taxon>
        <taxon>Didymocarpoideae</taxon>
        <taxon>Trichosporeae</taxon>
        <taxon>Loxocarpinae</taxon>
        <taxon>Dorcoceras</taxon>
    </lineage>
</organism>
<feature type="region of interest" description="Disordered" evidence="1">
    <location>
        <begin position="248"/>
        <end position="297"/>
    </location>
</feature>
<evidence type="ECO:0000313" key="3">
    <source>
        <dbReference type="Proteomes" id="UP000250235"/>
    </source>
</evidence>
<gene>
    <name evidence="2" type="ORF">F511_34735</name>
</gene>
<sequence>MHIIRKQHISIQSSCHYATSTDLTRHRNYRLLKIATSLVTCNTAGTSLELKSKSSRTLGSSFTKKFDQHCYFAFLSSADSGHLTGINRKSYSRRAQRHQSRSKQRREIDGNLSEKGSNEQFLVLTRSLRMIVFLSATKIRFLISTTQSTSTDSRLFFTTADIPLNEETVVDQLVLPATALPANELISKIDNIEKAFAEARTQQDQVFRDLIKSVKQEVRLQKAALSLEMLEFKKGVWAHSAIVVMPKRVNGSSSGPQPPPDDRGRPGSGGGGSRYGGGSRSGSSSKRYYKSGGSHKGSGRGMGYWLGENKQSFSVFSSLYKSFALCFLLNI</sequence>
<reference evidence="2 3" key="1">
    <citation type="journal article" date="2015" name="Proc. Natl. Acad. Sci. U.S.A.">
        <title>The resurrection genome of Boea hygrometrica: A blueprint for survival of dehydration.</title>
        <authorList>
            <person name="Xiao L."/>
            <person name="Yang G."/>
            <person name="Zhang L."/>
            <person name="Yang X."/>
            <person name="Zhao S."/>
            <person name="Ji Z."/>
            <person name="Zhou Q."/>
            <person name="Hu M."/>
            <person name="Wang Y."/>
            <person name="Chen M."/>
            <person name="Xu Y."/>
            <person name="Jin H."/>
            <person name="Xiao X."/>
            <person name="Hu G."/>
            <person name="Bao F."/>
            <person name="Hu Y."/>
            <person name="Wan P."/>
            <person name="Li L."/>
            <person name="Deng X."/>
            <person name="Kuang T."/>
            <person name="Xiang C."/>
            <person name="Zhu J.K."/>
            <person name="Oliver M.J."/>
            <person name="He Y."/>
        </authorList>
    </citation>
    <scope>NUCLEOTIDE SEQUENCE [LARGE SCALE GENOMIC DNA]</scope>
    <source>
        <strain evidence="3">cv. XS01</strain>
    </source>
</reference>
<dbReference type="AlphaFoldDB" id="A0A2Z7D0F7"/>
<dbReference type="Proteomes" id="UP000250235">
    <property type="component" value="Unassembled WGS sequence"/>
</dbReference>
<feature type="region of interest" description="Disordered" evidence="1">
    <location>
        <begin position="89"/>
        <end position="111"/>
    </location>
</feature>
<keyword evidence="3" id="KW-1185">Reference proteome</keyword>